<keyword evidence="6 11" id="KW-1133">Transmembrane helix</keyword>
<dbReference type="GO" id="GO:0005886">
    <property type="term" value="C:plasma membrane"/>
    <property type="evidence" value="ECO:0007669"/>
    <property type="project" value="TreeGrafter"/>
</dbReference>
<evidence type="ECO:0000256" key="11">
    <source>
        <dbReference type="SAM" id="Phobius"/>
    </source>
</evidence>
<evidence type="ECO:0000256" key="7">
    <source>
        <dbReference type="ARBA" id="ARBA00023004"/>
    </source>
</evidence>
<feature type="transmembrane region" description="Helical" evidence="11">
    <location>
        <begin position="394"/>
        <end position="418"/>
    </location>
</feature>
<keyword evidence="5 11" id="KW-0812">Transmembrane</keyword>
<dbReference type="OrthoDB" id="4078873at2759"/>
<feature type="transmembrane region" description="Helical" evidence="11">
    <location>
        <begin position="235"/>
        <end position="260"/>
    </location>
</feature>
<name>A0A8E2EU57_9PEZI</name>
<dbReference type="InterPro" id="IPR011701">
    <property type="entry name" value="MFS"/>
</dbReference>
<feature type="transmembrane region" description="Helical" evidence="11">
    <location>
        <begin position="351"/>
        <end position="374"/>
    </location>
</feature>
<evidence type="ECO:0000313" key="12">
    <source>
        <dbReference type="EMBL" id="OCL04408.1"/>
    </source>
</evidence>
<dbReference type="GO" id="GO:0006826">
    <property type="term" value="P:iron ion transport"/>
    <property type="evidence" value="ECO:0007669"/>
    <property type="project" value="UniProtKB-KW"/>
</dbReference>
<accession>A0A8E2EU57</accession>
<feature type="region of interest" description="Disordered" evidence="10">
    <location>
        <begin position="25"/>
        <end position="52"/>
    </location>
</feature>
<dbReference type="FunFam" id="1.20.1250.20:FF:000302">
    <property type="entry name" value="MFS siderochrome iron transporter MirB"/>
    <property type="match status" value="1"/>
</dbReference>
<feature type="transmembrane region" description="Helical" evidence="11">
    <location>
        <begin position="73"/>
        <end position="92"/>
    </location>
</feature>
<feature type="transmembrane region" description="Helical" evidence="11">
    <location>
        <begin position="425"/>
        <end position="444"/>
    </location>
</feature>
<dbReference type="Gene3D" id="1.20.1250.20">
    <property type="entry name" value="MFS general substrate transporter like domains"/>
    <property type="match status" value="2"/>
</dbReference>
<feature type="transmembrane region" description="Helical" evidence="11">
    <location>
        <begin position="176"/>
        <end position="194"/>
    </location>
</feature>
<proteinExistence type="inferred from homology"/>
<feature type="transmembrane region" description="Helical" evidence="11">
    <location>
        <begin position="450"/>
        <end position="471"/>
    </location>
</feature>
<evidence type="ECO:0000256" key="4">
    <source>
        <dbReference type="ARBA" id="ARBA00022496"/>
    </source>
</evidence>
<protein>
    <submittedName>
        <fullName evidence="12">Putative siderochrome-iron transporter</fullName>
    </submittedName>
</protein>
<comment type="similarity">
    <text evidence="2">Belongs to the major facilitator superfamily.</text>
</comment>
<dbReference type="SUPFAM" id="SSF103473">
    <property type="entry name" value="MFS general substrate transporter"/>
    <property type="match status" value="1"/>
</dbReference>
<dbReference type="GO" id="GO:0022857">
    <property type="term" value="F:transmembrane transporter activity"/>
    <property type="evidence" value="ECO:0007669"/>
    <property type="project" value="InterPro"/>
</dbReference>
<keyword evidence="8" id="KW-0406">Ion transport</keyword>
<keyword evidence="9 11" id="KW-0472">Membrane</keyword>
<feature type="transmembrane region" description="Helical" evidence="11">
    <location>
        <begin position="112"/>
        <end position="133"/>
    </location>
</feature>
<feature type="transmembrane region" description="Helical" evidence="11">
    <location>
        <begin position="483"/>
        <end position="511"/>
    </location>
</feature>
<keyword evidence="4" id="KW-0410">Iron transport</keyword>
<evidence type="ECO:0000256" key="1">
    <source>
        <dbReference type="ARBA" id="ARBA00004141"/>
    </source>
</evidence>
<keyword evidence="3" id="KW-0813">Transport</keyword>
<dbReference type="EMBL" id="KV750520">
    <property type="protein sequence ID" value="OCL04408.1"/>
    <property type="molecule type" value="Genomic_DNA"/>
</dbReference>
<dbReference type="PANTHER" id="PTHR23501:SF107">
    <property type="entry name" value="TRANSPORTER, PUTATIVE (AFU_ORTHOLOGUE AFUA_7G04730)-RELATED"/>
    <property type="match status" value="1"/>
</dbReference>
<evidence type="ECO:0000256" key="6">
    <source>
        <dbReference type="ARBA" id="ARBA00022989"/>
    </source>
</evidence>
<feature type="transmembrane region" description="Helical" evidence="11">
    <location>
        <begin position="281"/>
        <end position="307"/>
    </location>
</feature>
<feature type="transmembrane region" description="Helical" evidence="11">
    <location>
        <begin position="145"/>
        <end position="164"/>
    </location>
</feature>
<evidence type="ECO:0000256" key="9">
    <source>
        <dbReference type="ARBA" id="ARBA00023136"/>
    </source>
</evidence>
<feature type="transmembrane region" description="Helical" evidence="11">
    <location>
        <begin position="561"/>
        <end position="583"/>
    </location>
</feature>
<dbReference type="Pfam" id="PF07690">
    <property type="entry name" value="MFS_1"/>
    <property type="match status" value="1"/>
</dbReference>
<dbReference type="FunFam" id="1.20.1250.20:FF:000284">
    <property type="entry name" value="Siderophore iron transporter mirB"/>
    <property type="match status" value="1"/>
</dbReference>
<dbReference type="PANTHER" id="PTHR23501">
    <property type="entry name" value="MAJOR FACILITATOR SUPERFAMILY"/>
    <property type="match status" value="1"/>
</dbReference>
<organism evidence="12 13">
    <name type="scientific">Glonium stellatum</name>
    <dbReference type="NCBI Taxonomy" id="574774"/>
    <lineage>
        <taxon>Eukaryota</taxon>
        <taxon>Fungi</taxon>
        <taxon>Dikarya</taxon>
        <taxon>Ascomycota</taxon>
        <taxon>Pezizomycotina</taxon>
        <taxon>Dothideomycetes</taxon>
        <taxon>Pleosporomycetidae</taxon>
        <taxon>Gloniales</taxon>
        <taxon>Gloniaceae</taxon>
        <taxon>Glonium</taxon>
    </lineage>
</organism>
<evidence type="ECO:0000256" key="5">
    <source>
        <dbReference type="ARBA" id="ARBA00022692"/>
    </source>
</evidence>
<gene>
    <name evidence="12" type="ORF">AOQ84DRAFT_416392</name>
</gene>
<dbReference type="GO" id="GO:0010106">
    <property type="term" value="P:cellular response to iron ion starvation"/>
    <property type="evidence" value="ECO:0007669"/>
    <property type="project" value="UniProtKB-ARBA"/>
</dbReference>
<sequence>MWMRKDWFSALGSIDLLGANQRDSLENRDVSTEKTPANDSEKTMPSAVDESIEELPNSDAQGGVKRAEAITLVWSRTSLILVYALIFLIYFVNSLQQQITGNLTAYVVSDFSLHSLIPVISIVSSIMGGVLQLPTAKVLDLWGRSEGFAVMVFISTIGLVLMAVCQNVETYAAAQIFYSVGFTGLGYILEVVIADTSSLKNRALAFAFSSSPYIATTFAGPSAAESFYEHSNFRWAFGCFAIITPVISLPVFTILLLNQIKAKKIGILAKEPSGRNILQSIWHYIVEFDALGVFLLSAGLVLFLLPFSLAGYETDKWESASIITMLVIGFVLLVAFAISERYIARKPFIPFHLLLSRTVIGACMLSATLFIAYYCWDGYYTSYLQVVHDLSISQAGYVANIYNIGACFWAIIVGLLIRTSGRFKWLAWAAVPVQLLGGGLMIHFRHPNTPVGYVVMCQIFIALAGGTLVICEQMAVMAVCEHGEVAALLALLGLFSSVGGAVGSSVSGAIWTNTLPGALLELLPDAAKANVTDIYADLEIQLSYPVGDPVRTAIMEAYGIAQQRMCIAGTAILILAFVWVSMWKDVKVSEFKQVKGRVF</sequence>
<dbReference type="Proteomes" id="UP000250140">
    <property type="component" value="Unassembled WGS sequence"/>
</dbReference>
<feature type="transmembrane region" description="Helical" evidence="11">
    <location>
        <begin position="319"/>
        <end position="339"/>
    </location>
</feature>
<evidence type="ECO:0000256" key="3">
    <source>
        <dbReference type="ARBA" id="ARBA00022448"/>
    </source>
</evidence>
<evidence type="ECO:0000313" key="13">
    <source>
        <dbReference type="Proteomes" id="UP000250140"/>
    </source>
</evidence>
<evidence type="ECO:0000256" key="10">
    <source>
        <dbReference type="SAM" id="MobiDB-lite"/>
    </source>
</evidence>
<dbReference type="InterPro" id="IPR036259">
    <property type="entry name" value="MFS_trans_sf"/>
</dbReference>
<evidence type="ECO:0000256" key="8">
    <source>
        <dbReference type="ARBA" id="ARBA00023065"/>
    </source>
</evidence>
<dbReference type="AlphaFoldDB" id="A0A8E2EU57"/>
<keyword evidence="7" id="KW-0408">Iron</keyword>
<comment type="subcellular location">
    <subcellularLocation>
        <location evidence="1">Membrane</location>
        <topology evidence="1">Multi-pass membrane protein</topology>
    </subcellularLocation>
</comment>
<reference evidence="12 13" key="1">
    <citation type="journal article" date="2016" name="Nat. Commun.">
        <title>Ectomycorrhizal ecology is imprinted in the genome of the dominant symbiotic fungus Cenococcum geophilum.</title>
        <authorList>
            <consortium name="DOE Joint Genome Institute"/>
            <person name="Peter M."/>
            <person name="Kohler A."/>
            <person name="Ohm R.A."/>
            <person name="Kuo A."/>
            <person name="Krutzmann J."/>
            <person name="Morin E."/>
            <person name="Arend M."/>
            <person name="Barry K.W."/>
            <person name="Binder M."/>
            <person name="Choi C."/>
            <person name="Clum A."/>
            <person name="Copeland A."/>
            <person name="Grisel N."/>
            <person name="Haridas S."/>
            <person name="Kipfer T."/>
            <person name="LaButti K."/>
            <person name="Lindquist E."/>
            <person name="Lipzen A."/>
            <person name="Maire R."/>
            <person name="Meier B."/>
            <person name="Mihaltcheva S."/>
            <person name="Molinier V."/>
            <person name="Murat C."/>
            <person name="Poggeler S."/>
            <person name="Quandt C.A."/>
            <person name="Sperisen C."/>
            <person name="Tritt A."/>
            <person name="Tisserant E."/>
            <person name="Crous P.W."/>
            <person name="Henrissat B."/>
            <person name="Nehls U."/>
            <person name="Egli S."/>
            <person name="Spatafora J.W."/>
            <person name="Grigoriev I.V."/>
            <person name="Martin F.M."/>
        </authorList>
    </citation>
    <scope>NUCLEOTIDE SEQUENCE [LARGE SCALE GENOMIC DNA]</scope>
    <source>
        <strain evidence="12 13">CBS 207.34</strain>
    </source>
</reference>
<keyword evidence="13" id="KW-1185">Reference proteome</keyword>
<evidence type="ECO:0000256" key="2">
    <source>
        <dbReference type="ARBA" id="ARBA00008335"/>
    </source>
</evidence>